<organism evidence="4 5">
    <name type="scientific">Demequina lignilytica</name>
    <dbReference type="NCBI Taxonomy" id="3051663"/>
    <lineage>
        <taxon>Bacteria</taxon>
        <taxon>Bacillati</taxon>
        <taxon>Actinomycetota</taxon>
        <taxon>Actinomycetes</taxon>
        <taxon>Micrococcales</taxon>
        <taxon>Demequinaceae</taxon>
        <taxon>Demequina</taxon>
    </lineage>
</organism>
<name>A0AAW7MAL6_9MICO</name>
<evidence type="ECO:0000256" key="2">
    <source>
        <dbReference type="PIRNR" id="PIRNR016661"/>
    </source>
</evidence>
<dbReference type="Proteomes" id="UP001172737">
    <property type="component" value="Unassembled WGS sequence"/>
</dbReference>
<keyword evidence="2" id="KW-0813">Transport</keyword>
<dbReference type="GO" id="GO:0015225">
    <property type="term" value="F:biotin transmembrane transporter activity"/>
    <property type="evidence" value="ECO:0007669"/>
    <property type="project" value="UniProtKB-UniRule"/>
</dbReference>
<keyword evidence="3" id="KW-0812">Transmembrane</keyword>
<dbReference type="RefSeq" id="WP_301121630.1">
    <property type="nucleotide sequence ID" value="NZ_JAUHPX010000009.1"/>
</dbReference>
<dbReference type="Pfam" id="PF02632">
    <property type="entry name" value="BioY"/>
    <property type="match status" value="1"/>
</dbReference>
<reference evidence="4" key="1">
    <citation type="submission" date="2023-06" db="EMBL/GenBank/DDBJ databases">
        <title>Sysu t00039.</title>
        <authorList>
            <person name="Gao L."/>
            <person name="Fang B.-Z."/>
            <person name="Li W.-J."/>
        </authorList>
    </citation>
    <scope>NUCLEOTIDE SEQUENCE</scope>
    <source>
        <strain evidence="4">SYSU T00039</strain>
    </source>
</reference>
<evidence type="ECO:0000313" key="4">
    <source>
        <dbReference type="EMBL" id="MDN4489007.1"/>
    </source>
</evidence>
<keyword evidence="2" id="KW-1003">Cell membrane</keyword>
<comment type="caution">
    <text evidence="4">The sequence shown here is derived from an EMBL/GenBank/DDBJ whole genome shotgun (WGS) entry which is preliminary data.</text>
</comment>
<evidence type="ECO:0000256" key="3">
    <source>
        <dbReference type="SAM" id="Phobius"/>
    </source>
</evidence>
<dbReference type="AlphaFoldDB" id="A0AAW7MAL6"/>
<comment type="similarity">
    <text evidence="1 2">Belongs to the BioY family.</text>
</comment>
<dbReference type="PANTHER" id="PTHR34295:SF1">
    <property type="entry name" value="BIOTIN TRANSPORTER BIOY"/>
    <property type="match status" value="1"/>
</dbReference>
<proteinExistence type="inferred from homology"/>
<keyword evidence="2 3" id="KW-0472">Membrane</keyword>
<accession>A0AAW7MAL6</accession>
<keyword evidence="3" id="KW-1133">Transmembrane helix</keyword>
<feature type="transmembrane region" description="Helical" evidence="3">
    <location>
        <begin position="12"/>
        <end position="31"/>
    </location>
</feature>
<evidence type="ECO:0000313" key="5">
    <source>
        <dbReference type="Proteomes" id="UP001172737"/>
    </source>
</evidence>
<keyword evidence="5" id="KW-1185">Reference proteome</keyword>
<dbReference type="PANTHER" id="PTHR34295">
    <property type="entry name" value="BIOTIN TRANSPORTER BIOY"/>
    <property type="match status" value="1"/>
</dbReference>
<dbReference type="EMBL" id="JAUHPX010000009">
    <property type="protein sequence ID" value="MDN4489007.1"/>
    <property type="molecule type" value="Genomic_DNA"/>
</dbReference>
<comment type="subcellular location">
    <subcellularLocation>
        <location evidence="2">Cell membrane</location>
        <topology evidence="2">Multi-pass membrane protein</topology>
    </subcellularLocation>
</comment>
<sequence>MPQNRHMTGQSIALIAVFAAFIAASTLVPGVELLGGVPITLQTFAIVLAGLVLGAWRAFASVVLYLAMGLMGLPVFANHTSGLAILTGPTGGYLVGFAAAALVVGGAAQLLARTGRLASRASSTLWLIIAGLISIPVVYAVGAPWLAVRTGMPLLPGEGCSGIFDKECVSALTAGVIPFLPGDLLKVVFAGIVAATIHRAYPGLLGAARTAVRAAGTPEAQEERAAA</sequence>
<feature type="transmembrane region" description="Helical" evidence="3">
    <location>
        <begin position="92"/>
        <end position="112"/>
    </location>
</feature>
<dbReference type="PIRSF" id="PIRSF016661">
    <property type="entry name" value="BioY"/>
    <property type="match status" value="1"/>
</dbReference>
<dbReference type="GO" id="GO:0005886">
    <property type="term" value="C:plasma membrane"/>
    <property type="evidence" value="ECO:0007669"/>
    <property type="project" value="UniProtKB-SubCell"/>
</dbReference>
<dbReference type="InterPro" id="IPR003784">
    <property type="entry name" value="BioY"/>
</dbReference>
<feature type="transmembrane region" description="Helical" evidence="3">
    <location>
        <begin position="124"/>
        <end position="147"/>
    </location>
</feature>
<feature type="transmembrane region" description="Helical" evidence="3">
    <location>
        <begin position="63"/>
        <end position="86"/>
    </location>
</feature>
<evidence type="ECO:0000256" key="1">
    <source>
        <dbReference type="ARBA" id="ARBA00010692"/>
    </source>
</evidence>
<dbReference type="Gene3D" id="1.10.1760.20">
    <property type="match status" value="1"/>
</dbReference>
<feature type="transmembrane region" description="Helical" evidence="3">
    <location>
        <begin position="37"/>
        <end position="56"/>
    </location>
</feature>
<protein>
    <recommendedName>
        <fullName evidence="2">Biotin transporter</fullName>
    </recommendedName>
</protein>
<gene>
    <name evidence="4" type="ORF">QQX10_12600</name>
</gene>